<comment type="catalytic activity">
    <reaction evidence="8">
        <text>prephenate + NAD(+) = 3-(4-hydroxyphenyl)pyruvate + CO2 + NADH</text>
        <dbReference type="Rhea" id="RHEA:13869"/>
        <dbReference type="ChEBI" id="CHEBI:16526"/>
        <dbReference type="ChEBI" id="CHEBI:29934"/>
        <dbReference type="ChEBI" id="CHEBI:36242"/>
        <dbReference type="ChEBI" id="CHEBI:57540"/>
        <dbReference type="ChEBI" id="CHEBI:57945"/>
        <dbReference type="EC" id="1.3.1.12"/>
    </reaction>
</comment>
<dbReference type="EMBL" id="CAFABA010000147">
    <property type="protein sequence ID" value="CAB4835848.1"/>
    <property type="molecule type" value="Genomic_DNA"/>
</dbReference>
<dbReference type="InterPro" id="IPR046825">
    <property type="entry name" value="PDH_C"/>
</dbReference>
<evidence type="ECO:0000259" key="10">
    <source>
        <dbReference type="PROSITE" id="PS51671"/>
    </source>
</evidence>
<name>A0A6J7NMU6_9ZZZZ</name>
<evidence type="ECO:0000256" key="3">
    <source>
        <dbReference type="ARBA" id="ARBA00016891"/>
    </source>
</evidence>
<dbReference type="GO" id="GO:0004665">
    <property type="term" value="F:prephenate dehydrogenase (NADP+) activity"/>
    <property type="evidence" value="ECO:0007669"/>
    <property type="project" value="InterPro"/>
</dbReference>
<evidence type="ECO:0000256" key="7">
    <source>
        <dbReference type="ARBA" id="ARBA00023141"/>
    </source>
</evidence>
<keyword evidence="4" id="KW-0827">Tyrosine biosynthesis</keyword>
<feature type="domain" description="Prephenate/arogenate dehydrogenase" evidence="9">
    <location>
        <begin position="17"/>
        <end position="291"/>
    </location>
</feature>
<keyword evidence="7" id="KW-0028">Amino-acid biosynthesis</keyword>
<feature type="domain" description="ACT" evidence="10">
    <location>
        <begin position="296"/>
        <end position="367"/>
    </location>
</feature>
<evidence type="ECO:0000256" key="6">
    <source>
        <dbReference type="ARBA" id="ARBA00023027"/>
    </source>
</evidence>
<dbReference type="InterPro" id="IPR002912">
    <property type="entry name" value="ACT_dom"/>
</dbReference>
<dbReference type="GO" id="GO:0008977">
    <property type="term" value="F:prephenate dehydrogenase (NAD+) activity"/>
    <property type="evidence" value="ECO:0007669"/>
    <property type="project" value="UniProtKB-EC"/>
</dbReference>
<evidence type="ECO:0000256" key="5">
    <source>
        <dbReference type="ARBA" id="ARBA00023002"/>
    </source>
</evidence>
<dbReference type="GO" id="GO:0006571">
    <property type="term" value="P:tyrosine biosynthetic process"/>
    <property type="evidence" value="ECO:0007669"/>
    <property type="project" value="UniProtKB-UniPathway"/>
</dbReference>
<dbReference type="InterPro" id="IPR046826">
    <property type="entry name" value="PDH_N"/>
</dbReference>
<dbReference type="InterPro" id="IPR050812">
    <property type="entry name" value="Preph/Arog_dehydrog"/>
</dbReference>
<evidence type="ECO:0000256" key="4">
    <source>
        <dbReference type="ARBA" id="ARBA00022498"/>
    </source>
</evidence>
<dbReference type="PROSITE" id="PS51671">
    <property type="entry name" value="ACT"/>
    <property type="match status" value="1"/>
</dbReference>
<evidence type="ECO:0000256" key="2">
    <source>
        <dbReference type="ARBA" id="ARBA00012068"/>
    </source>
</evidence>
<dbReference type="EMBL" id="CAEZYR010000092">
    <property type="protein sequence ID" value="CAB4757806.1"/>
    <property type="molecule type" value="Genomic_DNA"/>
</dbReference>
<dbReference type="InterPro" id="IPR003099">
    <property type="entry name" value="Prephen_DH"/>
</dbReference>
<dbReference type="PROSITE" id="PS51176">
    <property type="entry name" value="PDH_ADH"/>
    <property type="match status" value="1"/>
</dbReference>
<dbReference type="SUPFAM" id="SSF51735">
    <property type="entry name" value="NAD(P)-binding Rossmann-fold domains"/>
    <property type="match status" value="1"/>
</dbReference>
<dbReference type="AlphaFoldDB" id="A0A6J7NMU6"/>
<dbReference type="Pfam" id="PF20463">
    <property type="entry name" value="PDH_C"/>
    <property type="match status" value="1"/>
</dbReference>
<dbReference type="InterPro" id="IPR008927">
    <property type="entry name" value="6-PGluconate_DH-like_C_sf"/>
</dbReference>
<dbReference type="EMBL" id="CAFBMH010000097">
    <property type="protein sequence ID" value="CAB4922641.1"/>
    <property type="molecule type" value="Genomic_DNA"/>
</dbReference>
<protein>
    <recommendedName>
        <fullName evidence="3">Prephenate dehydrogenase</fullName>
        <ecNumber evidence="2">1.3.1.12</ecNumber>
    </recommendedName>
</protein>
<dbReference type="EC" id="1.3.1.12" evidence="2"/>
<dbReference type="InterPro" id="IPR045865">
    <property type="entry name" value="ACT-like_dom_sf"/>
</dbReference>
<evidence type="ECO:0000313" key="14">
    <source>
        <dbReference type="EMBL" id="CAB4994427.1"/>
    </source>
</evidence>
<keyword evidence="7" id="KW-0057">Aromatic amino acid biosynthesis</keyword>
<keyword evidence="5" id="KW-0560">Oxidoreductase</keyword>
<dbReference type="UniPathway" id="UPA00122">
    <property type="reaction ID" value="UER00961"/>
</dbReference>
<proteinExistence type="predicted"/>
<dbReference type="EMBL" id="CAFBOS010000063">
    <property type="protein sequence ID" value="CAB4994427.1"/>
    <property type="molecule type" value="Genomic_DNA"/>
</dbReference>
<gene>
    <name evidence="11" type="ORF">UFOPK2754_02209</name>
    <name evidence="12" type="ORF">UFOPK3139_02649</name>
    <name evidence="13" type="ORF">UFOPK3543_02174</name>
    <name evidence="14" type="ORF">UFOPK3967_01227</name>
</gene>
<reference evidence="14" key="1">
    <citation type="submission" date="2020-05" db="EMBL/GenBank/DDBJ databases">
        <authorList>
            <person name="Chiriac C."/>
            <person name="Salcher M."/>
            <person name="Ghai R."/>
            <person name="Kavagutti S V."/>
        </authorList>
    </citation>
    <scope>NUCLEOTIDE SEQUENCE</scope>
</reference>
<dbReference type="SUPFAM" id="SSF55021">
    <property type="entry name" value="ACT-like"/>
    <property type="match status" value="1"/>
</dbReference>
<accession>A0A6J7NMU6</accession>
<dbReference type="Gene3D" id="1.10.3660.10">
    <property type="entry name" value="6-phosphogluconate dehydrogenase C-terminal like domain"/>
    <property type="match status" value="1"/>
</dbReference>
<dbReference type="PANTHER" id="PTHR21363:SF0">
    <property type="entry name" value="PREPHENATE DEHYDROGENASE [NADP(+)]"/>
    <property type="match status" value="1"/>
</dbReference>
<dbReference type="Gene3D" id="3.40.50.720">
    <property type="entry name" value="NAD(P)-binding Rossmann-like Domain"/>
    <property type="match status" value="1"/>
</dbReference>
<evidence type="ECO:0000313" key="11">
    <source>
        <dbReference type="EMBL" id="CAB4757806.1"/>
    </source>
</evidence>
<comment type="pathway">
    <text evidence="1">Amino-acid biosynthesis; L-tyrosine biosynthesis; (4-hydroxyphenyl)pyruvate from prephenate (NAD(+) route): step 1/1.</text>
</comment>
<evidence type="ECO:0000313" key="12">
    <source>
        <dbReference type="EMBL" id="CAB4835848.1"/>
    </source>
</evidence>
<dbReference type="SUPFAM" id="SSF48179">
    <property type="entry name" value="6-phosphogluconate dehydrogenase C-terminal domain-like"/>
    <property type="match status" value="1"/>
</dbReference>
<sequence length="367" mass="38071">MSASSVSSESASSMSAKRASIYGTGLIGGSIGLALRERGWHVSGVDRDPARIAHALRIGAIDVAGLDPKSDITFVAVPVLGIADAVTEALAKTTGLVTDVGSVKAPVVAAVDDHRYLGGHPMAGSEQDGLDGANAHMFEGAVWVLTPTDETDDQALADVRAVISSFGADVVALPPARHDALVAVVSHVPHLTAVTLMGLAASRAEDHAALLRLAAGGFRDMTRIASGHPAIWPDICAENRDAIVDTLAGLIDGLERMRDAVATGNREVLLDALVTAREARQNLPVRGGARPADLSELRIPVPDRVGVLAEITTLAAELGVDVYDIEIAHSAEGNRGVVIVVIDTSHSDLLRDGLIAKGYRPSAQPLP</sequence>
<dbReference type="InterPro" id="IPR036291">
    <property type="entry name" value="NAD(P)-bd_dom_sf"/>
</dbReference>
<evidence type="ECO:0000313" key="13">
    <source>
        <dbReference type="EMBL" id="CAB4922641.1"/>
    </source>
</evidence>
<dbReference type="GO" id="GO:0070403">
    <property type="term" value="F:NAD+ binding"/>
    <property type="evidence" value="ECO:0007669"/>
    <property type="project" value="InterPro"/>
</dbReference>
<dbReference type="PANTHER" id="PTHR21363">
    <property type="entry name" value="PREPHENATE DEHYDROGENASE"/>
    <property type="match status" value="1"/>
</dbReference>
<evidence type="ECO:0000256" key="8">
    <source>
        <dbReference type="ARBA" id="ARBA00049260"/>
    </source>
</evidence>
<dbReference type="Pfam" id="PF02153">
    <property type="entry name" value="PDH_N"/>
    <property type="match status" value="1"/>
</dbReference>
<evidence type="ECO:0000259" key="9">
    <source>
        <dbReference type="PROSITE" id="PS51176"/>
    </source>
</evidence>
<evidence type="ECO:0000256" key="1">
    <source>
        <dbReference type="ARBA" id="ARBA00005067"/>
    </source>
</evidence>
<keyword evidence="6" id="KW-0520">NAD</keyword>
<organism evidence="14">
    <name type="scientific">freshwater metagenome</name>
    <dbReference type="NCBI Taxonomy" id="449393"/>
    <lineage>
        <taxon>unclassified sequences</taxon>
        <taxon>metagenomes</taxon>
        <taxon>ecological metagenomes</taxon>
    </lineage>
</organism>